<comment type="caution">
    <text evidence="1">The sequence shown here is derived from an EMBL/GenBank/DDBJ whole genome shotgun (WGS) entry which is preliminary data.</text>
</comment>
<protein>
    <submittedName>
        <fullName evidence="1">Uncharacterized protein</fullName>
    </submittedName>
</protein>
<dbReference type="AlphaFoldDB" id="A0A1F6DSF4"/>
<gene>
    <name evidence="1" type="ORF">A3C94_00665</name>
</gene>
<proteinExistence type="predicted"/>
<reference evidence="1 2" key="1">
    <citation type="journal article" date="2016" name="Nat. Commun.">
        <title>Thousands of microbial genomes shed light on interconnected biogeochemical processes in an aquifer system.</title>
        <authorList>
            <person name="Anantharaman K."/>
            <person name="Brown C.T."/>
            <person name="Hug L.A."/>
            <person name="Sharon I."/>
            <person name="Castelle C.J."/>
            <person name="Probst A.J."/>
            <person name="Thomas B.C."/>
            <person name="Singh A."/>
            <person name="Wilkins M.J."/>
            <person name="Karaoz U."/>
            <person name="Brodie E.L."/>
            <person name="Williams K.H."/>
            <person name="Hubbard S.S."/>
            <person name="Banfield J.F."/>
        </authorList>
    </citation>
    <scope>NUCLEOTIDE SEQUENCE [LARGE SCALE GENOMIC DNA]</scope>
</reference>
<organism evidence="1 2">
    <name type="scientific">Candidatus Kaiserbacteria bacterium RIFCSPHIGHO2_02_FULL_55_17</name>
    <dbReference type="NCBI Taxonomy" id="1798496"/>
    <lineage>
        <taxon>Bacteria</taxon>
        <taxon>Candidatus Kaiseribacteriota</taxon>
    </lineage>
</organism>
<evidence type="ECO:0000313" key="1">
    <source>
        <dbReference type="EMBL" id="OGG64364.1"/>
    </source>
</evidence>
<dbReference type="EMBL" id="MFLJ01000026">
    <property type="protein sequence ID" value="OGG64364.1"/>
    <property type="molecule type" value="Genomic_DNA"/>
</dbReference>
<dbReference type="Proteomes" id="UP000177232">
    <property type="component" value="Unassembled WGS sequence"/>
</dbReference>
<name>A0A1F6DSF4_9BACT</name>
<accession>A0A1F6DSF4</accession>
<sequence>MDEYPLARNLLLEAPMAQTNAVPLPVLGSELDKYLEQLLENPINAALPTKLEAYKSFDYLRKLRFVDTVFRRIGQANDRHLLIVLVHLLPDLQLQKEKARWERDILHLALQQLLSDLVSKPWTWDSIRTSYEAIEIFERGH</sequence>
<evidence type="ECO:0000313" key="2">
    <source>
        <dbReference type="Proteomes" id="UP000177232"/>
    </source>
</evidence>